<sequence>MDKQKAYSLIVFPIHIWRTDHFPQFQYNDDSSIDNNHSFKLVNICKVNVNQLWRRKLAFAKLLDFGDYGYRD</sequence>
<dbReference type="Proteomes" id="UP001177670">
    <property type="component" value="Unassembled WGS sequence"/>
</dbReference>
<proteinExistence type="predicted"/>
<dbReference type="AlphaFoldDB" id="A0AA40FKT0"/>
<evidence type="ECO:0000313" key="2">
    <source>
        <dbReference type="Proteomes" id="UP001177670"/>
    </source>
</evidence>
<evidence type="ECO:0000313" key="1">
    <source>
        <dbReference type="EMBL" id="KAK1120659.1"/>
    </source>
</evidence>
<dbReference type="EMBL" id="JAHYIQ010000030">
    <property type="protein sequence ID" value="KAK1120659.1"/>
    <property type="molecule type" value="Genomic_DNA"/>
</dbReference>
<comment type="caution">
    <text evidence="1">The sequence shown here is derived from an EMBL/GenBank/DDBJ whole genome shotgun (WGS) entry which is preliminary data.</text>
</comment>
<keyword evidence="2" id="KW-1185">Reference proteome</keyword>
<protein>
    <submittedName>
        <fullName evidence="1">Uncharacterized protein</fullName>
    </submittedName>
</protein>
<organism evidence="1 2">
    <name type="scientific">Melipona bicolor</name>
    <dbReference type="NCBI Taxonomy" id="60889"/>
    <lineage>
        <taxon>Eukaryota</taxon>
        <taxon>Metazoa</taxon>
        <taxon>Ecdysozoa</taxon>
        <taxon>Arthropoda</taxon>
        <taxon>Hexapoda</taxon>
        <taxon>Insecta</taxon>
        <taxon>Pterygota</taxon>
        <taxon>Neoptera</taxon>
        <taxon>Endopterygota</taxon>
        <taxon>Hymenoptera</taxon>
        <taxon>Apocrita</taxon>
        <taxon>Aculeata</taxon>
        <taxon>Apoidea</taxon>
        <taxon>Anthophila</taxon>
        <taxon>Apidae</taxon>
        <taxon>Melipona</taxon>
    </lineage>
</organism>
<reference evidence="1" key="1">
    <citation type="submission" date="2021-10" db="EMBL/GenBank/DDBJ databases">
        <title>Melipona bicolor Genome sequencing and assembly.</title>
        <authorList>
            <person name="Araujo N.S."/>
            <person name="Arias M.C."/>
        </authorList>
    </citation>
    <scope>NUCLEOTIDE SEQUENCE</scope>
    <source>
        <strain evidence="1">USP_2M_L1-L4_2017</strain>
        <tissue evidence="1">Whole body</tissue>
    </source>
</reference>
<name>A0AA40FKT0_9HYME</name>
<accession>A0AA40FKT0</accession>
<gene>
    <name evidence="1" type="ORF">K0M31_012265</name>
</gene>